<dbReference type="InterPro" id="IPR003477">
    <property type="entry name" value="PemK-like"/>
</dbReference>
<dbReference type="RefSeq" id="WP_092681214.1">
    <property type="nucleotide sequence ID" value="NZ_FODT01000001.1"/>
</dbReference>
<dbReference type="GO" id="GO:0006402">
    <property type="term" value="P:mRNA catabolic process"/>
    <property type="evidence" value="ECO:0007669"/>
    <property type="project" value="TreeGrafter"/>
</dbReference>
<name>A0A1H8LY98_9BRAD</name>
<dbReference type="Gene3D" id="2.30.30.110">
    <property type="match status" value="1"/>
</dbReference>
<dbReference type="PANTHER" id="PTHR33988:SF2">
    <property type="entry name" value="ENDORIBONUCLEASE MAZF"/>
    <property type="match status" value="1"/>
</dbReference>
<dbReference type="OrthoDB" id="3196747at2"/>
<reference evidence="2" key="1">
    <citation type="submission" date="2016-10" db="EMBL/GenBank/DDBJ databases">
        <authorList>
            <person name="Varghese N."/>
            <person name="Submissions S."/>
        </authorList>
    </citation>
    <scope>NUCLEOTIDE SEQUENCE [LARGE SCALE GENOMIC DNA]</scope>
    <source>
        <strain evidence="2">DSM 123</strain>
    </source>
</reference>
<sequence length="107" mass="11636">MTRGDVVLVAMLGDDGKPRPAVVVQHEDFDQIPSVVVLPLTTELRDIDVVRIAVEPTSDNGLRHLSQIMVDKITAVAPRRIGSRIGRLSPDEMTAVNRALAIFLGIV</sequence>
<dbReference type="GO" id="GO:0016075">
    <property type="term" value="P:rRNA catabolic process"/>
    <property type="evidence" value="ECO:0007669"/>
    <property type="project" value="TreeGrafter"/>
</dbReference>
<accession>A0A1H8LY98</accession>
<dbReference type="SUPFAM" id="SSF50118">
    <property type="entry name" value="Cell growth inhibitor/plasmid maintenance toxic component"/>
    <property type="match status" value="1"/>
</dbReference>
<dbReference type="EMBL" id="FODT01000001">
    <property type="protein sequence ID" value="SEO10059.1"/>
    <property type="molecule type" value="Genomic_DNA"/>
</dbReference>
<dbReference type="AlphaFoldDB" id="A0A1H8LY98"/>
<dbReference type="Proteomes" id="UP000199615">
    <property type="component" value="Unassembled WGS sequence"/>
</dbReference>
<gene>
    <name evidence="1" type="ORF">SAMN05444123_101276</name>
</gene>
<dbReference type="GO" id="GO:0003677">
    <property type="term" value="F:DNA binding"/>
    <property type="evidence" value="ECO:0007669"/>
    <property type="project" value="InterPro"/>
</dbReference>
<protein>
    <submittedName>
        <fullName evidence="1">Transcriptional modulator of MazE/toxin, MazF</fullName>
    </submittedName>
</protein>
<evidence type="ECO:0000313" key="2">
    <source>
        <dbReference type="Proteomes" id="UP000199615"/>
    </source>
</evidence>
<evidence type="ECO:0000313" key="1">
    <source>
        <dbReference type="EMBL" id="SEO10059.1"/>
    </source>
</evidence>
<dbReference type="Pfam" id="PF02452">
    <property type="entry name" value="PemK_toxin"/>
    <property type="match status" value="1"/>
</dbReference>
<proteinExistence type="predicted"/>
<organism evidence="1 2">
    <name type="scientific">Rhodopseudomonas pseudopalustris</name>
    <dbReference type="NCBI Taxonomy" id="1513892"/>
    <lineage>
        <taxon>Bacteria</taxon>
        <taxon>Pseudomonadati</taxon>
        <taxon>Pseudomonadota</taxon>
        <taxon>Alphaproteobacteria</taxon>
        <taxon>Hyphomicrobiales</taxon>
        <taxon>Nitrobacteraceae</taxon>
        <taxon>Rhodopseudomonas</taxon>
    </lineage>
</organism>
<dbReference type="GO" id="GO:0004521">
    <property type="term" value="F:RNA endonuclease activity"/>
    <property type="evidence" value="ECO:0007669"/>
    <property type="project" value="TreeGrafter"/>
</dbReference>
<dbReference type="InterPro" id="IPR011067">
    <property type="entry name" value="Plasmid_toxin/cell-grow_inhib"/>
</dbReference>
<dbReference type="PANTHER" id="PTHR33988">
    <property type="entry name" value="ENDORIBONUCLEASE MAZF-RELATED"/>
    <property type="match status" value="1"/>
</dbReference>
<keyword evidence="2" id="KW-1185">Reference proteome</keyword>